<dbReference type="EMBL" id="UFSW01000002">
    <property type="protein sequence ID" value="SUV40675.1"/>
    <property type="molecule type" value="Genomic_DNA"/>
</dbReference>
<proteinExistence type="predicted"/>
<protein>
    <submittedName>
        <fullName evidence="1">Uncharacterized protein conserved in bacteria</fullName>
    </submittedName>
</protein>
<sequence>MAIQRNRRQHKKMHLAEFQELGFSELAISRRYPD</sequence>
<accession>A0A380Z1U6</accession>
<dbReference type="Proteomes" id="UP000254620">
    <property type="component" value="Unassembled WGS sequence"/>
</dbReference>
<name>A0A380Z1U6_AVIPA</name>
<organism evidence="1 2">
    <name type="scientific">Avibacterium paragallinarum</name>
    <name type="common">Haemophilus gallinarum</name>
    <dbReference type="NCBI Taxonomy" id="728"/>
    <lineage>
        <taxon>Bacteria</taxon>
        <taxon>Pseudomonadati</taxon>
        <taxon>Pseudomonadota</taxon>
        <taxon>Gammaproteobacteria</taxon>
        <taxon>Pasteurellales</taxon>
        <taxon>Pasteurellaceae</taxon>
        <taxon>Avibacterium</taxon>
    </lineage>
</organism>
<dbReference type="AlphaFoldDB" id="A0A380Z1U6"/>
<evidence type="ECO:0000313" key="1">
    <source>
        <dbReference type="EMBL" id="SUV40675.1"/>
    </source>
</evidence>
<reference evidence="1 2" key="1">
    <citation type="submission" date="2018-06" db="EMBL/GenBank/DDBJ databases">
        <authorList>
            <consortium name="Pathogen Informatics"/>
            <person name="Doyle S."/>
        </authorList>
    </citation>
    <scope>NUCLEOTIDE SEQUENCE [LARGE SCALE GENOMIC DNA]</scope>
    <source>
        <strain evidence="1 2">NCTC10926</strain>
    </source>
</reference>
<gene>
    <name evidence="1" type="ORF">NCTC10926_02727</name>
</gene>
<evidence type="ECO:0000313" key="2">
    <source>
        <dbReference type="Proteomes" id="UP000254620"/>
    </source>
</evidence>